<dbReference type="InterPro" id="IPR029039">
    <property type="entry name" value="Flavoprotein-like_sf"/>
</dbReference>
<evidence type="ECO:0000313" key="9">
    <source>
        <dbReference type="Proteomes" id="UP000714915"/>
    </source>
</evidence>
<keyword evidence="5" id="KW-0288">FMN</keyword>
<dbReference type="GO" id="GO:0010181">
    <property type="term" value="F:FMN binding"/>
    <property type="evidence" value="ECO:0007669"/>
    <property type="project" value="InterPro"/>
</dbReference>
<dbReference type="PROSITE" id="PS50902">
    <property type="entry name" value="FLAVODOXIN_LIKE"/>
    <property type="match status" value="1"/>
</dbReference>
<gene>
    <name evidence="8" type="ORF">KC669_02285</name>
</gene>
<comment type="similarity">
    <text evidence="2">Belongs to the flavodoxin family.</text>
</comment>
<comment type="caution">
    <text evidence="8">The sequence shown here is derived from an EMBL/GenBank/DDBJ whole genome shotgun (WGS) entry which is preliminary data.</text>
</comment>
<reference evidence="8" key="1">
    <citation type="submission" date="2020-04" db="EMBL/GenBank/DDBJ databases">
        <authorList>
            <person name="Zhang T."/>
        </authorList>
    </citation>
    <scope>NUCLEOTIDE SEQUENCE</scope>
    <source>
        <strain evidence="8">HKST-UBA09</strain>
    </source>
</reference>
<dbReference type="Pfam" id="PF00258">
    <property type="entry name" value="Flavodoxin_1"/>
    <property type="match status" value="1"/>
</dbReference>
<evidence type="ECO:0000256" key="5">
    <source>
        <dbReference type="ARBA" id="ARBA00022643"/>
    </source>
</evidence>
<keyword evidence="4" id="KW-0285">Flavoprotein</keyword>
<evidence type="ECO:0000256" key="4">
    <source>
        <dbReference type="ARBA" id="ARBA00022630"/>
    </source>
</evidence>
<accession>A0A955LAV3</accession>
<keyword evidence="3" id="KW-0813">Transport</keyword>
<dbReference type="InterPro" id="IPR050619">
    <property type="entry name" value="Flavodoxin"/>
</dbReference>
<protein>
    <submittedName>
        <fullName evidence="8">Flavodoxin family protein</fullName>
    </submittedName>
</protein>
<dbReference type="EMBL" id="JAGQLF010000020">
    <property type="protein sequence ID" value="MCA9386842.1"/>
    <property type="molecule type" value="Genomic_DNA"/>
</dbReference>
<dbReference type="Proteomes" id="UP000714915">
    <property type="component" value="Unassembled WGS sequence"/>
</dbReference>
<comment type="cofactor">
    <cofactor evidence="1">
        <name>FMN</name>
        <dbReference type="ChEBI" id="CHEBI:58210"/>
    </cofactor>
</comment>
<reference evidence="8" key="2">
    <citation type="journal article" date="2021" name="Microbiome">
        <title>Successional dynamics and alternative stable states in a saline activated sludge microbial community over 9 years.</title>
        <authorList>
            <person name="Wang Y."/>
            <person name="Ye J."/>
            <person name="Ju F."/>
            <person name="Liu L."/>
            <person name="Boyd J.A."/>
            <person name="Deng Y."/>
            <person name="Parks D.H."/>
            <person name="Jiang X."/>
            <person name="Yin X."/>
            <person name="Woodcroft B.J."/>
            <person name="Tyson G.W."/>
            <person name="Hugenholtz P."/>
            <person name="Polz M.F."/>
            <person name="Zhang T."/>
        </authorList>
    </citation>
    <scope>NUCLEOTIDE SEQUENCE</scope>
    <source>
        <strain evidence="8">HKST-UBA09</strain>
    </source>
</reference>
<evidence type="ECO:0000256" key="1">
    <source>
        <dbReference type="ARBA" id="ARBA00001917"/>
    </source>
</evidence>
<evidence type="ECO:0000256" key="6">
    <source>
        <dbReference type="ARBA" id="ARBA00022982"/>
    </source>
</evidence>
<organism evidence="8 9">
    <name type="scientific">Candidatus Dojkabacteria bacterium</name>
    <dbReference type="NCBI Taxonomy" id="2099670"/>
    <lineage>
        <taxon>Bacteria</taxon>
        <taxon>Candidatus Dojkabacteria</taxon>
    </lineage>
</organism>
<keyword evidence="6" id="KW-0249">Electron transport</keyword>
<evidence type="ECO:0000256" key="3">
    <source>
        <dbReference type="ARBA" id="ARBA00022448"/>
    </source>
</evidence>
<evidence type="ECO:0000259" key="7">
    <source>
        <dbReference type="PROSITE" id="PS50902"/>
    </source>
</evidence>
<dbReference type="PANTHER" id="PTHR42809">
    <property type="entry name" value="FLAVODOXIN 2"/>
    <property type="match status" value="1"/>
</dbReference>
<name>A0A955LAV3_9BACT</name>
<evidence type="ECO:0000256" key="2">
    <source>
        <dbReference type="ARBA" id="ARBA00005267"/>
    </source>
</evidence>
<dbReference type="Gene3D" id="3.40.50.360">
    <property type="match status" value="1"/>
</dbReference>
<sequence length="153" mass="16916">MKKVLITYASLTGNTQFIANEIHDELVKNEELEIAINPISNFKNGVGLDKFDYIIIGASTWGDGDVPPGTEDIFTSINNSNTNLSKVYISYFGLGDKKYKEFNTAVQYLKEIFSIKLGANKIGNILLLDGYPNSENISLAVDWASESIAKLNK</sequence>
<dbReference type="PANTHER" id="PTHR42809:SF1">
    <property type="entry name" value="FLAVODOXIN 1"/>
    <property type="match status" value="1"/>
</dbReference>
<feature type="domain" description="Flavodoxin-like" evidence="7">
    <location>
        <begin position="4"/>
        <end position="148"/>
    </location>
</feature>
<dbReference type="SUPFAM" id="SSF52218">
    <property type="entry name" value="Flavoproteins"/>
    <property type="match status" value="1"/>
</dbReference>
<dbReference type="PRINTS" id="PR00369">
    <property type="entry name" value="FLAVODOXIN"/>
</dbReference>
<dbReference type="AlphaFoldDB" id="A0A955LAV3"/>
<proteinExistence type="inferred from homology"/>
<evidence type="ECO:0000313" key="8">
    <source>
        <dbReference type="EMBL" id="MCA9386842.1"/>
    </source>
</evidence>
<dbReference type="InterPro" id="IPR008254">
    <property type="entry name" value="Flavodoxin/NO_synth"/>
</dbReference>
<dbReference type="InterPro" id="IPR001094">
    <property type="entry name" value="Flavdoxin-like"/>
</dbReference>